<keyword evidence="4" id="KW-0158">Chromosome</keyword>
<evidence type="ECO:0000256" key="2">
    <source>
        <dbReference type="ARBA" id="ARBA00004286"/>
    </source>
</evidence>
<proteinExistence type="inferred from homology"/>
<keyword evidence="7" id="KW-0544">Nucleosome core</keyword>
<dbReference type="InterPro" id="IPR001951">
    <property type="entry name" value="Histone_H4"/>
</dbReference>
<evidence type="ECO:0000256" key="3">
    <source>
        <dbReference type="ARBA" id="ARBA00006564"/>
    </source>
</evidence>
<dbReference type="GO" id="GO:0003677">
    <property type="term" value="F:DNA binding"/>
    <property type="evidence" value="ECO:0007669"/>
    <property type="project" value="UniProtKB-KW"/>
</dbReference>
<keyword evidence="6" id="KW-0539">Nucleus</keyword>
<dbReference type="PANTHER" id="PTHR10484">
    <property type="entry name" value="HISTONE H4"/>
    <property type="match status" value="1"/>
</dbReference>
<dbReference type="HOGENOM" id="CLU_1578091_0_0_1"/>
<dbReference type="GO" id="GO:0005634">
    <property type="term" value="C:nucleus"/>
    <property type="evidence" value="ECO:0007669"/>
    <property type="project" value="UniProtKB-SubCell"/>
</dbReference>
<evidence type="ECO:0008006" key="9">
    <source>
        <dbReference type="Google" id="ProtNLM"/>
    </source>
</evidence>
<dbReference type="GO" id="GO:0030527">
    <property type="term" value="F:structural constituent of chromatin"/>
    <property type="evidence" value="ECO:0007669"/>
    <property type="project" value="InterPro"/>
</dbReference>
<protein>
    <recommendedName>
        <fullName evidence="9">Histone H4</fullName>
    </recommendedName>
</protein>
<evidence type="ECO:0000256" key="6">
    <source>
        <dbReference type="ARBA" id="ARBA00023242"/>
    </source>
</evidence>
<evidence type="ECO:0000256" key="4">
    <source>
        <dbReference type="ARBA" id="ARBA00022454"/>
    </source>
</evidence>
<accession>F2TN61</accession>
<dbReference type="GO" id="GO:0046982">
    <property type="term" value="F:protein heterodimerization activity"/>
    <property type="evidence" value="ECO:0007669"/>
    <property type="project" value="InterPro"/>
</dbReference>
<dbReference type="EMBL" id="GG749474">
    <property type="protein sequence ID" value="EGE84674.2"/>
    <property type="molecule type" value="Genomic_DNA"/>
</dbReference>
<comment type="similarity">
    <text evidence="3">Belongs to the histone H4 family.</text>
</comment>
<comment type="subcellular location">
    <subcellularLocation>
        <location evidence="2">Chromosome</location>
    </subcellularLocation>
    <subcellularLocation>
        <location evidence="1">Nucleus</location>
    </subcellularLocation>
</comment>
<sequence>MDTIHPHRNLNPKNVARFVPRRLKKCLRDNIMGVTKPAIRRLARRGGVVRMQKDIYDTIRSVILMRLREIIRKLVVLLEGSKYPNKERKTITVRDVSPPFAFICHTFYLFYFCKSEQISPKKKKKKKNWIVVLDLHIL</sequence>
<dbReference type="GO" id="GO:0000786">
    <property type="term" value="C:nucleosome"/>
    <property type="evidence" value="ECO:0007669"/>
    <property type="project" value="UniProtKB-KW"/>
</dbReference>
<dbReference type="InterPro" id="IPR009072">
    <property type="entry name" value="Histone-fold"/>
</dbReference>
<dbReference type="PRINTS" id="PR00623">
    <property type="entry name" value="HISTONEH4"/>
</dbReference>
<dbReference type="AlphaFoldDB" id="F2TN61"/>
<organism evidence="8">
    <name type="scientific">Ajellomyces dermatitidis (strain ATCC 18188 / CBS 674.68)</name>
    <name type="common">Blastomyces dermatitidis</name>
    <dbReference type="NCBI Taxonomy" id="653446"/>
    <lineage>
        <taxon>Eukaryota</taxon>
        <taxon>Fungi</taxon>
        <taxon>Dikarya</taxon>
        <taxon>Ascomycota</taxon>
        <taxon>Pezizomycotina</taxon>
        <taxon>Eurotiomycetes</taxon>
        <taxon>Eurotiomycetidae</taxon>
        <taxon>Onygenales</taxon>
        <taxon>Ajellomycetaceae</taxon>
        <taxon>Blastomyces</taxon>
    </lineage>
</organism>
<evidence type="ECO:0000256" key="5">
    <source>
        <dbReference type="ARBA" id="ARBA00023125"/>
    </source>
</evidence>
<evidence type="ECO:0000256" key="1">
    <source>
        <dbReference type="ARBA" id="ARBA00004123"/>
    </source>
</evidence>
<reference evidence="8" key="1">
    <citation type="submission" date="2010-03" db="EMBL/GenBank/DDBJ databases">
        <title>Annotation of Blastomyces dermatitidis strain ATCC 18188.</title>
        <authorList>
            <consortium name="The Broad Institute Genome Sequencing Platform"/>
            <consortium name="Broad Institute Genome Sequencing Center for Infectious Disease."/>
            <person name="Cuomo C."/>
            <person name="Klein B."/>
            <person name="Sullivan T."/>
            <person name="Heitman J."/>
            <person name="Young S."/>
            <person name="Zeng Q."/>
            <person name="Gargeya S."/>
            <person name="Alvarado L."/>
            <person name="Berlin A.M."/>
            <person name="Chapman S.B."/>
            <person name="Chen Z."/>
            <person name="Freedman E."/>
            <person name="Gellesch M."/>
            <person name="Goldberg J."/>
            <person name="Griggs A."/>
            <person name="Gujja S."/>
            <person name="Heilman E."/>
            <person name="Heiman D."/>
            <person name="Howarth C."/>
            <person name="Mehta T."/>
            <person name="Neiman D."/>
            <person name="Pearson M."/>
            <person name="Roberts A."/>
            <person name="Saif S."/>
            <person name="Shea T."/>
            <person name="Shenoy N."/>
            <person name="Sisk P."/>
            <person name="Stolte C."/>
            <person name="Sykes S."/>
            <person name="White J."/>
            <person name="Yandava C."/>
            <person name="Haas B."/>
            <person name="Nusbaum C."/>
            <person name="Birren B."/>
        </authorList>
    </citation>
    <scope>NUCLEOTIDE SEQUENCE [LARGE SCALE GENOMIC DNA]</scope>
    <source>
        <strain evidence="8">ATCC 18188</strain>
    </source>
</reference>
<dbReference type="Proteomes" id="UP000007802">
    <property type="component" value="Unassembled WGS sequence"/>
</dbReference>
<dbReference type="SUPFAM" id="SSF47113">
    <property type="entry name" value="Histone-fold"/>
    <property type="match status" value="1"/>
</dbReference>
<dbReference type="Gene3D" id="1.10.20.10">
    <property type="entry name" value="Histone, subunit A"/>
    <property type="match status" value="1"/>
</dbReference>
<dbReference type="CDD" id="cd22912">
    <property type="entry name" value="HFD_H4"/>
    <property type="match status" value="1"/>
</dbReference>
<name>F2TN61_AJEDA</name>
<evidence type="ECO:0000313" key="8">
    <source>
        <dbReference type="EMBL" id="EGE84674.2"/>
    </source>
</evidence>
<evidence type="ECO:0000256" key="7">
    <source>
        <dbReference type="ARBA" id="ARBA00023269"/>
    </source>
</evidence>
<keyword evidence="5" id="KW-0238">DNA-binding</keyword>
<gene>
    <name evidence="8" type="ORF">BDDG_07619</name>
</gene>